<comment type="similarity">
    <text evidence="3">Belongs to the glycosyl hydrolase family 6.</text>
</comment>
<evidence type="ECO:0000313" key="5">
    <source>
        <dbReference type="EMBL" id="SFS17287.1"/>
    </source>
</evidence>
<protein>
    <recommendedName>
        <fullName evidence="3">Glucanase</fullName>
        <ecNumber evidence="3">3.2.1.-</ecNumber>
    </recommendedName>
</protein>
<gene>
    <name evidence="5" type="ORF">SAMN05421771_3104</name>
</gene>
<keyword evidence="3" id="KW-0326">Glycosidase</keyword>
<dbReference type="STRING" id="474950.SAMN05421771_3104"/>
<evidence type="ECO:0000256" key="1">
    <source>
        <dbReference type="PIRSR" id="PIRSR001100-1"/>
    </source>
</evidence>
<dbReference type="EC" id="3.2.1.-" evidence="3"/>
<feature type="binding site" evidence="2">
    <location>
        <position position="42"/>
    </location>
    <ligand>
        <name>substrate</name>
    </ligand>
</feature>
<dbReference type="PRINTS" id="PR00733">
    <property type="entry name" value="GLHYDRLASE6"/>
</dbReference>
<keyword evidence="3 5" id="KW-0378">Hydrolase</keyword>
<reference evidence="5 6" key="1">
    <citation type="submission" date="2016-10" db="EMBL/GenBank/DDBJ databases">
        <authorList>
            <person name="de Groot N.N."/>
        </authorList>
    </citation>
    <scope>NUCLEOTIDE SEQUENCE [LARGE SCALE GENOMIC DNA]</scope>
    <source>
        <strain evidence="5 6">DSM 21001</strain>
    </source>
</reference>
<feature type="active site" description="Proton donor" evidence="1">
    <location>
        <position position="115"/>
    </location>
</feature>
<feature type="binding site" evidence="2">
    <location>
        <position position="184"/>
    </location>
    <ligand>
        <name>substrate</name>
    </ligand>
</feature>
<dbReference type="AlphaFoldDB" id="A0A1I6MNV5"/>
<dbReference type="GO" id="GO:0030245">
    <property type="term" value="P:cellulose catabolic process"/>
    <property type="evidence" value="ECO:0007669"/>
    <property type="project" value="UniProtKB-KW"/>
</dbReference>
<feature type="compositionally biased region" description="Polar residues" evidence="4">
    <location>
        <begin position="208"/>
        <end position="228"/>
    </location>
</feature>
<dbReference type="Proteomes" id="UP000199024">
    <property type="component" value="Unassembled WGS sequence"/>
</dbReference>
<name>A0A1I6MNV5_9BACT</name>
<evidence type="ECO:0000256" key="2">
    <source>
        <dbReference type="PIRSR" id="PIRSR001100-2"/>
    </source>
</evidence>
<sequence length="277" mass="29230">MNNPFDPATLFVDPDSSATRYNASHPGTPEIAFLAAQPQAIWLTDTASTPARLRNALTQLPGTETAVFVVYNIPGRDNNGASAGGAATLEEYEQFIDTIESLTAPFAPVFILEPDALPFIPQLEDDAAQLRGACLAYAIDQLSEAGTVYLDAGHAAWLSAAETASLYKALGTKANRGFSLNVSNFRTDAECQAYALQLFKATGKPSVIDTSRNGNGPPQNVQETQNPTGRKIGQLPLSMAASQSVDANLWIKCPGESDGPADAGAFVPSLAIELVRG</sequence>
<dbReference type="InterPro" id="IPR036434">
    <property type="entry name" value="Beta_cellobiohydrolase_sf"/>
</dbReference>
<dbReference type="Pfam" id="PF01341">
    <property type="entry name" value="Glyco_hydro_6"/>
    <property type="match status" value="1"/>
</dbReference>
<dbReference type="OrthoDB" id="9775889at2"/>
<keyword evidence="3" id="KW-0624">Polysaccharide degradation</keyword>
<dbReference type="EMBL" id="FOZL01000001">
    <property type="protein sequence ID" value="SFS17287.1"/>
    <property type="molecule type" value="Genomic_DNA"/>
</dbReference>
<feature type="binding site" evidence="2">
    <location>
        <position position="256"/>
    </location>
    <ligand>
        <name>substrate</name>
    </ligand>
</feature>
<dbReference type="Gene3D" id="3.20.20.40">
    <property type="entry name" value="1, 4-beta cellobiohydrolase"/>
    <property type="match status" value="1"/>
</dbReference>
<organism evidence="5 6">
    <name type="scientific">Granulicella pectinivorans</name>
    <dbReference type="NCBI Taxonomy" id="474950"/>
    <lineage>
        <taxon>Bacteria</taxon>
        <taxon>Pseudomonadati</taxon>
        <taxon>Acidobacteriota</taxon>
        <taxon>Terriglobia</taxon>
        <taxon>Terriglobales</taxon>
        <taxon>Acidobacteriaceae</taxon>
        <taxon>Granulicella</taxon>
    </lineage>
</organism>
<feature type="active site" description="Proton acceptor" evidence="1">
    <location>
        <position position="258"/>
    </location>
</feature>
<dbReference type="PANTHER" id="PTHR34876">
    <property type="match status" value="1"/>
</dbReference>
<feature type="region of interest" description="Disordered" evidence="4">
    <location>
        <begin position="208"/>
        <end position="230"/>
    </location>
</feature>
<dbReference type="PANTHER" id="PTHR34876:SF4">
    <property type="entry name" value="1,4-BETA-D-GLUCAN CELLOBIOHYDROLASE C-RELATED"/>
    <property type="match status" value="1"/>
</dbReference>
<keyword evidence="3" id="KW-0136">Cellulose degradation</keyword>
<dbReference type="RefSeq" id="WP_089840334.1">
    <property type="nucleotide sequence ID" value="NZ_FOZL01000001.1"/>
</dbReference>
<proteinExistence type="inferred from homology"/>
<feature type="binding site" evidence="2">
    <location>
        <position position="157"/>
    </location>
    <ligand>
        <name>substrate</name>
    </ligand>
</feature>
<dbReference type="SUPFAM" id="SSF51989">
    <property type="entry name" value="Glycosyl hydrolases family 6, cellulases"/>
    <property type="match status" value="1"/>
</dbReference>
<dbReference type="InterPro" id="IPR016288">
    <property type="entry name" value="Beta_cellobiohydrolase"/>
</dbReference>
<dbReference type="GO" id="GO:0004553">
    <property type="term" value="F:hydrolase activity, hydrolyzing O-glycosyl compounds"/>
    <property type="evidence" value="ECO:0007669"/>
    <property type="project" value="InterPro"/>
</dbReference>
<evidence type="ECO:0000313" key="6">
    <source>
        <dbReference type="Proteomes" id="UP000199024"/>
    </source>
</evidence>
<feature type="binding site" evidence="2">
    <location>
        <position position="154"/>
    </location>
    <ligand>
        <name>substrate</name>
    </ligand>
</feature>
<feature type="binding site" evidence="2">
    <location>
        <position position="252"/>
    </location>
    <ligand>
        <name>substrate</name>
    </ligand>
</feature>
<accession>A0A1I6MNV5</accession>
<keyword evidence="6" id="KW-1185">Reference proteome</keyword>
<dbReference type="PIRSF" id="PIRSF001100">
    <property type="entry name" value="Beta_cellobiohydrolase"/>
    <property type="match status" value="1"/>
</dbReference>
<keyword evidence="3" id="KW-0119">Carbohydrate metabolism</keyword>
<evidence type="ECO:0000256" key="3">
    <source>
        <dbReference type="RuleBase" id="RU361186"/>
    </source>
</evidence>
<evidence type="ECO:0000256" key="4">
    <source>
        <dbReference type="SAM" id="MobiDB-lite"/>
    </source>
</evidence>